<sequence length="1237" mass="141167">MSLRRYILLLLTLLSFTLQAQQYPVDVQVFVTPPYPQSLRGYADTFEQKIQAHFLLKDLSTGGRPFALRFSLENFQGQTIAQTPDYITPYLVNLSPGVRRTLTNIDFKTLLRYENLYGINEATYNGLLPEGTYFIGLSLYDVATGRPVSNKGRAMIQVRRYSPPVLTMPQKGEVLTKKNAFQNILFQWMPRDIAPFMQYEFTLKEVWDLALVPEEAFMSGRLVYQTKTNAPALQYTNMMPILLENKRYVWQVRALTNNPANPNEQSYFRNNGNSETFYFDLVSNCEAPRMLTAMTESTSAQLRWSAQAMMPNQEYPYKVMYREKGKSWKSQKVSMPYAKVIGLKRGRTYIYKVGVACGLNAANSTSVFGEDSYVYSTEQEFTTTEQIDEKSQVQCGVKPEIRIKNTEPLQDNLYPNTTFRAGDFPVTVLNATGSNGVYSGEGYVKVPYLQDTKIKVVFNGIKLNTERQLIDGKLVTTYDETERNVVEIKRLDEVINDLKSIFKKKKNTVEDVKSLQELKKLWDFYLSNADEIGISDEDKEKFKSLGEGMFSASVEKLSKEERKALLANTEKAEKLYDKHKNKFEQYIAKKEQEANNDSQINEIVEALLNLKGKAFLKCKKCEEKSIHHTGDKNGVIVNLNIGKYNFKCILGEYHPENNADLITLLRKKESSVSKNETPTTKVKQYIKNIQDKKDSFLLIAQENSDLLECTNRLTFPENFCSVKETETITKEDEKYIIEELKNCLNNNQAVISSDELKNIEKDLLEIKKQLHKEQAFEWTYKGKIYKLNAKNKVEEVQNPLSNAEIIKGIWKGEQEEKMRFYRNEEGIIQLSAFGYRSDLPIVEGKKANLEEISKHILNQTNAYFSDLRIPSQQAPQLDEDAFADGKKIEIGKNATKFQVFIEGVGLTKTLLKTGKVEAKVYLDKSPEESNIKAPGVVTGSLEAGLTVVTDITGMVVMVYDIAVDKKVREETYNGLVKIKDEIKENPKELFPILKEIVLEAATGNSSADWQEASQEQTDKGKQSHLLSKGAVRTTISIFVSGKFIAELPKMAEKLTGEIRKIKVRKLINSLKRFDVAKEFSKGKTKVEEIIRWGKNEIKLTWKRVGNKIDFGDRRDLARILGTTDDIEAHHIIPWQICSSDNIIQKAALDGFHPNMLQNGIGLEKYTKLIGKGIHGNHPAYDKYVRSKLEDFMLENPNITPKQANKFLQEELIPDLKEKIIKAKNSGMNLNEYFKGIN</sequence>
<evidence type="ECO:0000256" key="2">
    <source>
        <dbReference type="SAM" id="SignalP"/>
    </source>
</evidence>
<evidence type="ECO:0008006" key="5">
    <source>
        <dbReference type="Google" id="ProtNLM"/>
    </source>
</evidence>
<dbReference type="KEGG" id="capn:CBG49_04105"/>
<feature type="coiled-coil region" evidence="1">
    <location>
        <begin position="562"/>
        <end position="596"/>
    </location>
</feature>
<evidence type="ECO:0000313" key="3">
    <source>
        <dbReference type="EMBL" id="ASF42330.1"/>
    </source>
</evidence>
<feature type="chain" id="PRO_5012215974" description="Fibronectin type-III domain-containing protein" evidence="2">
    <location>
        <begin position="21"/>
        <end position="1237"/>
    </location>
</feature>
<dbReference type="CDD" id="cd00063">
    <property type="entry name" value="FN3"/>
    <property type="match status" value="1"/>
</dbReference>
<organism evidence="3 4">
    <name type="scientific">Capnocytophaga endodontalis</name>
    <dbReference type="NCBI Taxonomy" id="2708117"/>
    <lineage>
        <taxon>Bacteria</taxon>
        <taxon>Pseudomonadati</taxon>
        <taxon>Bacteroidota</taxon>
        <taxon>Flavobacteriia</taxon>
        <taxon>Flavobacteriales</taxon>
        <taxon>Flavobacteriaceae</taxon>
        <taxon>Capnocytophaga</taxon>
    </lineage>
</organism>
<keyword evidence="2" id="KW-0732">Signal</keyword>
<dbReference type="InterPro" id="IPR003961">
    <property type="entry name" value="FN3_dom"/>
</dbReference>
<dbReference type="InterPro" id="IPR032871">
    <property type="entry name" value="AHH_dom_containing"/>
</dbReference>
<dbReference type="RefSeq" id="WP_088593494.1">
    <property type="nucleotide sequence ID" value="NZ_CP022022.1"/>
</dbReference>
<name>A0A1Z4BM41_9FLAO</name>
<keyword evidence="1" id="KW-0175">Coiled coil</keyword>
<keyword evidence="4" id="KW-1185">Reference proteome</keyword>
<evidence type="ECO:0000256" key="1">
    <source>
        <dbReference type="SAM" id="Coils"/>
    </source>
</evidence>
<dbReference type="Gene3D" id="2.60.40.10">
    <property type="entry name" value="Immunoglobulins"/>
    <property type="match status" value="1"/>
</dbReference>
<feature type="signal peptide" evidence="2">
    <location>
        <begin position="1"/>
        <end position="20"/>
    </location>
</feature>
<gene>
    <name evidence="3" type="ORF">CBG49_04105</name>
</gene>
<dbReference type="AlphaFoldDB" id="A0A1Z4BM41"/>
<dbReference type="Proteomes" id="UP000197007">
    <property type="component" value="Chromosome"/>
</dbReference>
<reference evidence="4" key="1">
    <citation type="submission" date="2017-06" db="EMBL/GenBank/DDBJ databases">
        <title>Complete genome sequence of Capnocytophaga sp. KCOM 1579 (=ChDC OS43) isolated from a human refractory periapical abscess lesion.</title>
        <authorList>
            <person name="Kook J.-K."/>
            <person name="Park S.-N."/>
            <person name="Lim Y.K."/>
            <person name="Roh H."/>
        </authorList>
    </citation>
    <scope>NUCLEOTIDE SEQUENCE [LARGE SCALE GENOMIC DNA]</scope>
    <source>
        <strain evidence="4">ChDC OS43</strain>
    </source>
</reference>
<proteinExistence type="predicted"/>
<dbReference type="EMBL" id="CP022022">
    <property type="protein sequence ID" value="ASF42330.1"/>
    <property type="molecule type" value="Genomic_DNA"/>
</dbReference>
<dbReference type="SUPFAM" id="SSF49265">
    <property type="entry name" value="Fibronectin type III"/>
    <property type="match status" value="1"/>
</dbReference>
<evidence type="ECO:0000313" key="4">
    <source>
        <dbReference type="Proteomes" id="UP000197007"/>
    </source>
</evidence>
<dbReference type="Pfam" id="PF14412">
    <property type="entry name" value="AHH"/>
    <property type="match status" value="1"/>
</dbReference>
<dbReference type="InterPro" id="IPR013783">
    <property type="entry name" value="Ig-like_fold"/>
</dbReference>
<dbReference type="InterPro" id="IPR036116">
    <property type="entry name" value="FN3_sf"/>
</dbReference>
<accession>A0A1Z4BM41</accession>
<protein>
    <recommendedName>
        <fullName evidence="5">Fibronectin type-III domain-containing protein</fullName>
    </recommendedName>
</protein>